<evidence type="ECO:0000256" key="1">
    <source>
        <dbReference type="ARBA" id="ARBA00001936"/>
    </source>
</evidence>
<comment type="cofactor">
    <cofactor evidence="1">
        <name>Mn(2+)</name>
        <dbReference type="ChEBI" id="CHEBI:29035"/>
    </cofactor>
</comment>
<feature type="binding site" evidence="12">
    <location>
        <position position="293"/>
    </location>
    <ligand>
        <name>an alpha-L-fucosyl-(1-&gt;2)-beta-D-galactosyl derivative</name>
        <dbReference type="ChEBI" id="CHEBI:140327"/>
    </ligand>
</feature>
<dbReference type="KEGG" id="hai:109382462"/>
<evidence type="ECO:0000256" key="2">
    <source>
        <dbReference type="ARBA" id="ARBA00004606"/>
    </source>
</evidence>
<keyword evidence="10" id="KW-0325">Glycoprotein</keyword>
<protein>
    <submittedName>
        <fullName evidence="14">Glycosyltransferase 6 domain-containing protein 1</fullName>
    </submittedName>
</protein>
<dbReference type="GeneID" id="109382462"/>
<keyword evidence="7" id="KW-0735">Signal-anchor</keyword>
<evidence type="ECO:0000256" key="7">
    <source>
        <dbReference type="ARBA" id="ARBA00022968"/>
    </source>
</evidence>
<dbReference type="GO" id="GO:0016758">
    <property type="term" value="F:hexosyltransferase activity"/>
    <property type="evidence" value="ECO:0007669"/>
    <property type="project" value="InterPro"/>
</dbReference>
<sequence>MVPGTQGPQTQCWVHGTCSASGCASGACAAVTAEAGPASLVSGLFDRKRPDVIATTYWRAPIIWEGTFNRQALRSHYRQRNLTVGLAVFAAGRTADQYLELFLQSANKHFMAGYRVVFYIMMEDPYGLPDVQPDPLRTFQVLTIEDDSWWHDRDLVRMMTLGEHIISHIQDEVDFLFSMTVEHVFQGDFGVETLGMSVAQLHAWWYFKDTENVPYERRPQSAACIPFGWGDFFYDGEIVGGTPLQVLKLIQDYLKGVTQDAIHGLNSTYESHLNKYFFLHKPSRLLSPEYSWDTAFHPPQQVQTIKVLRLTRRAL</sequence>
<evidence type="ECO:0000256" key="5">
    <source>
        <dbReference type="ARBA" id="ARBA00022679"/>
    </source>
</evidence>
<dbReference type="InterPro" id="IPR029044">
    <property type="entry name" value="Nucleotide-diphossugar_trans"/>
</dbReference>
<feature type="active site" description="Nucleophile" evidence="11">
    <location>
        <position position="270"/>
    </location>
</feature>
<keyword evidence="6" id="KW-0812">Transmembrane</keyword>
<dbReference type="Pfam" id="PF03414">
    <property type="entry name" value="Glyco_transf_6"/>
    <property type="match status" value="1"/>
</dbReference>
<dbReference type="GO" id="GO:0031982">
    <property type="term" value="C:vesicle"/>
    <property type="evidence" value="ECO:0007669"/>
    <property type="project" value="TreeGrafter"/>
</dbReference>
<reference evidence="14" key="1">
    <citation type="submission" date="2025-08" db="UniProtKB">
        <authorList>
            <consortium name="RefSeq"/>
        </authorList>
    </citation>
    <scope>IDENTIFICATION</scope>
    <source>
        <tissue evidence="14">Muscle</tissue>
    </source>
</reference>
<dbReference type="SUPFAM" id="SSF53448">
    <property type="entry name" value="Nucleotide-diphospho-sugar transferases"/>
    <property type="match status" value="1"/>
</dbReference>
<dbReference type="AlphaFoldDB" id="A0A8B7RBI8"/>
<evidence type="ECO:0000256" key="6">
    <source>
        <dbReference type="ARBA" id="ARBA00022692"/>
    </source>
</evidence>
<proteinExistence type="inferred from homology"/>
<evidence type="ECO:0000256" key="8">
    <source>
        <dbReference type="ARBA" id="ARBA00022989"/>
    </source>
</evidence>
<dbReference type="GO" id="GO:0005975">
    <property type="term" value="P:carbohydrate metabolic process"/>
    <property type="evidence" value="ECO:0007669"/>
    <property type="project" value="InterPro"/>
</dbReference>
<name>A0A8B7RBI8_HIPAR</name>
<organism evidence="13 14">
    <name type="scientific">Hipposideros armiger</name>
    <name type="common">Great Himalayan leaf-nosed bat</name>
    <dbReference type="NCBI Taxonomy" id="186990"/>
    <lineage>
        <taxon>Eukaryota</taxon>
        <taxon>Metazoa</taxon>
        <taxon>Chordata</taxon>
        <taxon>Craniata</taxon>
        <taxon>Vertebrata</taxon>
        <taxon>Euteleostomi</taxon>
        <taxon>Mammalia</taxon>
        <taxon>Eutheria</taxon>
        <taxon>Laurasiatheria</taxon>
        <taxon>Chiroptera</taxon>
        <taxon>Yinpterochiroptera</taxon>
        <taxon>Rhinolophoidea</taxon>
        <taxon>Hipposideridae</taxon>
        <taxon>Hipposideros</taxon>
    </lineage>
</organism>
<keyword evidence="8" id="KW-1133">Transmembrane helix</keyword>
<feature type="binding site" evidence="12">
    <location>
        <position position="270"/>
    </location>
    <ligand>
        <name>an alpha-L-fucosyl-(1-&gt;2)-beta-D-galactosyl derivative</name>
        <dbReference type="ChEBI" id="CHEBI:140327"/>
    </ligand>
</feature>
<gene>
    <name evidence="14" type="primary">GLT6D1</name>
</gene>
<dbReference type="OrthoDB" id="10013941at2759"/>
<dbReference type="GO" id="GO:0005794">
    <property type="term" value="C:Golgi apparatus"/>
    <property type="evidence" value="ECO:0007669"/>
    <property type="project" value="TreeGrafter"/>
</dbReference>
<keyword evidence="9" id="KW-0472">Membrane</keyword>
<evidence type="ECO:0000256" key="3">
    <source>
        <dbReference type="ARBA" id="ARBA00010413"/>
    </source>
</evidence>
<dbReference type="CTD" id="360203"/>
<dbReference type="GO" id="GO:0016020">
    <property type="term" value="C:membrane"/>
    <property type="evidence" value="ECO:0007669"/>
    <property type="project" value="UniProtKB-SubCell"/>
</dbReference>
<keyword evidence="13" id="KW-1185">Reference proteome</keyword>
<comment type="subcellular location">
    <subcellularLocation>
        <location evidence="2">Membrane</location>
        <topology evidence="2">Single-pass type II membrane protein</topology>
    </subcellularLocation>
</comment>
<evidence type="ECO:0000256" key="11">
    <source>
        <dbReference type="PIRSR" id="PIRSR605076-1"/>
    </source>
</evidence>
<dbReference type="Gene3D" id="3.90.550.10">
    <property type="entry name" value="Spore Coat Polysaccharide Biosynthesis Protein SpsA, Chain A"/>
    <property type="match status" value="1"/>
</dbReference>
<keyword evidence="4" id="KW-0328">Glycosyltransferase</keyword>
<evidence type="ECO:0000313" key="14">
    <source>
        <dbReference type="RefSeq" id="XP_019497528.1"/>
    </source>
</evidence>
<dbReference type="FunFam" id="3.90.550.10:FF:000022">
    <property type="entry name" value="Histo-blood group ABO system transferase"/>
    <property type="match status" value="1"/>
</dbReference>
<dbReference type="InterPro" id="IPR005076">
    <property type="entry name" value="Glyco_trans_6"/>
</dbReference>
<dbReference type="RefSeq" id="XP_019497528.1">
    <property type="nucleotide sequence ID" value="XM_019641983.1"/>
</dbReference>
<evidence type="ECO:0000256" key="12">
    <source>
        <dbReference type="PIRSR" id="PIRSR605076-2"/>
    </source>
</evidence>
<feature type="binding site" evidence="12">
    <location>
        <position position="202"/>
    </location>
    <ligand>
        <name>an alpha-L-fucosyl-(1-&gt;2)-beta-D-galactosyl derivative</name>
        <dbReference type="ChEBI" id="CHEBI:140327"/>
    </ligand>
</feature>
<dbReference type="PANTHER" id="PTHR10462">
    <property type="entry name" value="GLYCOSYLTRANSFERASE-RELATED"/>
    <property type="match status" value="1"/>
</dbReference>
<dbReference type="PANTHER" id="PTHR10462:SF27">
    <property type="entry name" value="GLYCOSYLTRANSFERASE 6 DOMAIN-CONTAINING PROTEIN 1-RELATED"/>
    <property type="match status" value="1"/>
</dbReference>
<evidence type="ECO:0000313" key="13">
    <source>
        <dbReference type="Proteomes" id="UP000694851"/>
    </source>
</evidence>
<dbReference type="Proteomes" id="UP000694851">
    <property type="component" value="Unplaced"/>
</dbReference>
<evidence type="ECO:0000256" key="10">
    <source>
        <dbReference type="ARBA" id="ARBA00023180"/>
    </source>
</evidence>
<accession>A0A8B7RBI8</accession>
<evidence type="ECO:0000256" key="4">
    <source>
        <dbReference type="ARBA" id="ARBA00022676"/>
    </source>
</evidence>
<keyword evidence="5" id="KW-0808">Transferase</keyword>
<comment type="similarity">
    <text evidence="3">Belongs to the glycosyltransferase 6 family.</text>
</comment>
<evidence type="ECO:0000256" key="9">
    <source>
        <dbReference type="ARBA" id="ARBA00023136"/>
    </source>
</evidence>